<evidence type="ECO:0000259" key="1">
    <source>
        <dbReference type="Pfam" id="PF00557"/>
    </source>
</evidence>
<sequence>MVKDLPFEISEYTDRIHKIKQQMERAGVEVLLITDPANIHYLSGYDGWSFYVHQMLIVIIDEEQPLWIGRKQDANGARLTTWFHPDHLMPYPDDYVQSAEMHPMEFIADFLVQIGQSNRRIGVEMDSYYFTAKAMERLSAKMPNARFQDTTRLVNEVRMIKSDAEIEWMKKAGKIAEQAMKAGMDALAGGVRECDVAAAISYAQISGTPAFGGDYPAIVPLMPSGEKTSTPHLTWTDRPYQSGDTVIIELAGCCRRYHAPLARTAVIGHPSSKVKDLAEVVIEGLNTTLDAIRPGMTCEAVEAVWKSVIQQRGIWKDSRLGYSVGLNYPPDWGEHTASLRPGDRTVLKPNMTFHLIPGIWLDHYGVEMSETFVVTPTGCEVLSRFPRELFHRPIGPGFIRPLEESGA</sequence>
<feature type="domain" description="Peptidase M24" evidence="1">
    <location>
        <begin position="167"/>
        <end position="375"/>
    </location>
</feature>
<dbReference type="EMBL" id="BMHQ01000004">
    <property type="protein sequence ID" value="GGE13653.1"/>
    <property type="molecule type" value="Genomic_DNA"/>
</dbReference>
<dbReference type="InterPro" id="IPR036005">
    <property type="entry name" value="Creatinase/aminopeptidase-like"/>
</dbReference>
<name>A0A8J2VET1_9BACL</name>
<dbReference type="InterPro" id="IPR029149">
    <property type="entry name" value="Creatin/AminoP/Spt16_N"/>
</dbReference>
<protein>
    <submittedName>
        <fullName evidence="3">Creatinase</fullName>
    </submittedName>
</protein>
<dbReference type="SUPFAM" id="SSF55920">
    <property type="entry name" value="Creatinase/aminopeptidase"/>
    <property type="match status" value="1"/>
</dbReference>
<dbReference type="InterPro" id="IPR000587">
    <property type="entry name" value="Creatinase_N"/>
</dbReference>
<dbReference type="Gene3D" id="3.40.350.10">
    <property type="entry name" value="Creatinase/prolidase N-terminal domain"/>
    <property type="match status" value="1"/>
</dbReference>
<accession>A0A8J2VET1</accession>
<feature type="domain" description="Creatinase N-terminal" evidence="2">
    <location>
        <begin position="15"/>
        <end position="160"/>
    </location>
</feature>
<dbReference type="CDD" id="cd01066">
    <property type="entry name" value="APP_MetAP"/>
    <property type="match status" value="1"/>
</dbReference>
<dbReference type="AlphaFoldDB" id="A0A8J2VET1"/>
<comment type="caution">
    <text evidence="3">The sequence shown here is derived from an EMBL/GenBank/DDBJ whole genome shotgun (WGS) entry which is preliminary data.</text>
</comment>
<evidence type="ECO:0000259" key="2">
    <source>
        <dbReference type="Pfam" id="PF01321"/>
    </source>
</evidence>
<dbReference type="PANTHER" id="PTHR46112">
    <property type="entry name" value="AMINOPEPTIDASE"/>
    <property type="match status" value="1"/>
</dbReference>
<organism evidence="3 4">
    <name type="scientific">Marinithermofilum abyssi</name>
    <dbReference type="NCBI Taxonomy" id="1571185"/>
    <lineage>
        <taxon>Bacteria</taxon>
        <taxon>Bacillati</taxon>
        <taxon>Bacillota</taxon>
        <taxon>Bacilli</taxon>
        <taxon>Bacillales</taxon>
        <taxon>Thermoactinomycetaceae</taxon>
        <taxon>Marinithermofilum</taxon>
    </lineage>
</organism>
<evidence type="ECO:0000313" key="4">
    <source>
        <dbReference type="Proteomes" id="UP000625210"/>
    </source>
</evidence>
<dbReference type="SUPFAM" id="SSF53092">
    <property type="entry name" value="Creatinase/prolidase N-terminal domain"/>
    <property type="match status" value="1"/>
</dbReference>
<proteinExistence type="predicted"/>
<dbReference type="InterPro" id="IPR050659">
    <property type="entry name" value="Peptidase_M24B"/>
</dbReference>
<gene>
    <name evidence="3" type="ORF">GCM10011571_13870</name>
</gene>
<keyword evidence="4" id="KW-1185">Reference proteome</keyword>
<dbReference type="Proteomes" id="UP000625210">
    <property type="component" value="Unassembled WGS sequence"/>
</dbReference>
<evidence type="ECO:0000313" key="3">
    <source>
        <dbReference type="EMBL" id="GGE13653.1"/>
    </source>
</evidence>
<dbReference type="InterPro" id="IPR000994">
    <property type="entry name" value="Pept_M24"/>
</dbReference>
<reference evidence="3" key="2">
    <citation type="submission" date="2020-09" db="EMBL/GenBank/DDBJ databases">
        <authorList>
            <person name="Sun Q."/>
            <person name="Zhou Y."/>
        </authorList>
    </citation>
    <scope>NUCLEOTIDE SEQUENCE</scope>
    <source>
        <strain evidence="3">CGMCC 1.15179</strain>
    </source>
</reference>
<dbReference type="Gene3D" id="3.90.230.10">
    <property type="entry name" value="Creatinase/methionine aminopeptidase superfamily"/>
    <property type="match status" value="1"/>
</dbReference>
<dbReference type="PANTHER" id="PTHR46112:SF2">
    <property type="entry name" value="XAA-PRO AMINOPEPTIDASE P-RELATED"/>
    <property type="match status" value="1"/>
</dbReference>
<dbReference type="Pfam" id="PF00557">
    <property type="entry name" value="Peptidase_M24"/>
    <property type="match status" value="1"/>
</dbReference>
<reference evidence="3" key="1">
    <citation type="journal article" date="2014" name="Int. J. Syst. Evol. Microbiol.">
        <title>Complete genome sequence of Corynebacterium casei LMG S-19264T (=DSM 44701T), isolated from a smear-ripened cheese.</title>
        <authorList>
            <consortium name="US DOE Joint Genome Institute (JGI-PGF)"/>
            <person name="Walter F."/>
            <person name="Albersmeier A."/>
            <person name="Kalinowski J."/>
            <person name="Ruckert C."/>
        </authorList>
    </citation>
    <scope>NUCLEOTIDE SEQUENCE</scope>
    <source>
        <strain evidence="3">CGMCC 1.15179</strain>
    </source>
</reference>
<dbReference type="Pfam" id="PF01321">
    <property type="entry name" value="Creatinase_N"/>
    <property type="match status" value="1"/>
</dbReference>